<proteinExistence type="predicted"/>
<dbReference type="InterPro" id="IPR038765">
    <property type="entry name" value="Papain-like_cys_pep_sf"/>
</dbReference>
<gene>
    <name evidence="1" type="ORF">D7V78_03610</name>
    <name evidence="2" type="ORF">E5342_11225</name>
</gene>
<evidence type="ECO:0000313" key="2">
    <source>
        <dbReference type="EMBL" id="TGY56998.1"/>
    </source>
</evidence>
<dbReference type="AlphaFoldDB" id="A0A3L7ZS78"/>
<sequence length="232" mass="25409">MLIRQDLQQYYADIQEKAVQTKMTAETCYKFTSTTWGQGSPYNAKCPIKCDDNAPAGCVAIAIAQVLAYHKVPSTLNWSAILASDKTTSSSSTTVKNQVSTLIAEIGTKINMQYDCTESGANTADAPSLLHSYGLNSGSLIPFSILDCKYALENGGPTIMRGQNSGSTSGHAWVCDGWKRHIYDDATYYDYLSMNWGWDGSSNGFYLVENPISFSAGGHLFNEGFKIIHIYK</sequence>
<dbReference type="Gene3D" id="3.90.70.50">
    <property type="entry name" value="Peptidase C10, streptopain"/>
    <property type="match status" value="1"/>
</dbReference>
<dbReference type="GO" id="GO:0008234">
    <property type="term" value="F:cysteine-type peptidase activity"/>
    <property type="evidence" value="ECO:0007669"/>
    <property type="project" value="InterPro"/>
</dbReference>
<reference evidence="2 4" key="2">
    <citation type="submission" date="2019-04" db="EMBL/GenBank/DDBJ databases">
        <title>Microbes associate with the intestines of laboratory mice.</title>
        <authorList>
            <person name="Navarre W."/>
            <person name="Wong E."/>
            <person name="Huang K."/>
            <person name="Tropini C."/>
            <person name="Ng K."/>
            <person name="Yu B."/>
        </authorList>
    </citation>
    <scope>NUCLEOTIDE SEQUENCE [LARGE SCALE GENOMIC DNA]</scope>
    <source>
        <strain evidence="2 4">NM39_I3</strain>
    </source>
</reference>
<dbReference type="Proteomes" id="UP000310032">
    <property type="component" value="Unassembled WGS sequence"/>
</dbReference>
<dbReference type="SUPFAM" id="SSF54001">
    <property type="entry name" value="Cysteine proteinases"/>
    <property type="match status" value="1"/>
</dbReference>
<accession>A0A3L7ZS78</accession>
<dbReference type="EMBL" id="SRYM01000030">
    <property type="protein sequence ID" value="TGY56998.1"/>
    <property type="molecule type" value="Genomic_DNA"/>
</dbReference>
<dbReference type="Proteomes" id="UP000278164">
    <property type="component" value="Unassembled WGS sequence"/>
</dbReference>
<evidence type="ECO:0000313" key="1">
    <source>
        <dbReference type="EMBL" id="RLT74724.1"/>
    </source>
</evidence>
<comment type="caution">
    <text evidence="1">The sequence shown here is derived from an EMBL/GenBank/DDBJ whole genome shotgun (WGS) entry which is preliminary data.</text>
</comment>
<evidence type="ECO:0008006" key="5">
    <source>
        <dbReference type="Google" id="ProtNLM"/>
    </source>
</evidence>
<dbReference type="GO" id="GO:0006508">
    <property type="term" value="P:proteolysis"/>
    <property type="evidence" value="ECO:0007669"/>
    <property type="project" value="InterPro"/>
</dbReference>
<reference evidence="1 3" key="1">
    <citation type="submission" date="2018-09" db="EMBL/GenBank/DDBJ databases">
        <title>Murine metabolic-syndrome-specific gut microbial biobank.</title>
        <authorList>
            <person name="Liu C."/>
        </authorList>
    </citation>
    <scope>NUCLEOTIDE SEQUENCE [LARGE SCALE GENOMIC DNA]</scope>
    <source>
        <strain evidence="1 3">8-P5</strain>
    </source>
</reference>
<protein>
    <recommendedName>
        <fullName evidence="5">Peptidase C10 family protein</fullName>
    </recommendedName>
</protein>
<dbReference type="Pfam" id="PF01640">
    <property type="entry name" value="Peptidase_C10"/>
    <property type="match status" value="2"/>
</dbReference>
<evidence type="ECO:0000313" key="4">
    <source>
        <dbReference type="Proteomes" id="UP000310032"/>
    </source>
</evidence>
<evidence type="ECO:0000313" key="3">
    <source>
        <dbReference type="Proteomes" id="UP000278164"/>
    </source>
</evidence>
<dbReference type="InterPro" id="IPR000200">
    <property type="entry name" value="Peptidase_C10"/>
</dbReference>
<dbReference type="InterPro" id="IPR044934">
    <property type="entry name" value="Streptopain_sf"/>
</dbReference>
<name>A0A3L7ZS78_PARDI</name>
<dbReference type="RefSeq" id="WP_121735040.1">
    <property type="nucleotide sequence ID" value="NZ_QXXG01000016.1"/>
</dbReference>
<dbReference type="EMBL" id="RAYI01000005">
    <property type="protein sequence ID" value="RLT74724.1"/>
    <property type="molecule type" value="Genomic_DNA"/>
</dbReference>
<dbReference type="OrthoDB" id="2235251at2"/>
<organism evidence="1 3">
    <name type="scientific">Parabacteroides distasonis</name>
    <dbReference type="NCBI Taxonomy" id="823"/>
    <lineage>
        <taxon>Bacteria</taxon>
        <taxon>Pseudomonadati</taxon>
        <taxon>Bacteroidota</taxon>
        <taxon>Bacteroidia</taxon>
        <taxon>Bacteroidales</taxon>
        <taxon>Tannerellaceae</taxon>
        <taxon>Parabacteroides</taxon>
    </lineage>
</organism>